<sequence length="94" mass="10989">MLRMYLRRSHRETAGKGISMPDAPSRIHRRRQNKNVALRMTQDQWSTLVNQLPEDVSVNQHILETLGLSTKVDRYYATDAQKKARQTAIKRRAK</sequence>
<reference evidence="2 3" key="1">
    <citation type="submission" date="2019-02" db="EMBL/GenBank/DDBJ databases">
        <title>Deep-cultivation of Planctomycetes and their phenomic and genomic characterization uncovers novel biology.</title>
        <authorList>
            <person name="Wiegand S."/>
            <person name="Jogler M."/>
            <person name="Boedeker C."/>
            <person name="Pinto D."/>
            <person name="Vollmers J."/>
            <person name="Rivas-Marin E."/>
            <person name="Kohn T."/>
            <person name="Peeters S.H."/>
            <person name="Heuer A."/>
            <person name="Rast P."/>
            <person name="Oberbeckmann S."/>
            <person name="Bunk B."/>
            <person name="Jeske O."/>
            <person name="Meyerdierks A."/>
            <person name="Storesund J.E."/>
            <person name="Kallscheuer N."/>
            <person name="Luecker S."/>
            <person name="Lage O.M."/>
            <person name="Pohl T."/>
            <person name="Merkel B.J."/>
            <person name="Hornburger P."/>
            <person name="Mueller R.-W."/>
            <person name="Bruemmer F."/>
            <person name="Labrenz M."/>
            <person name="Spormann A.M."/>
            <person name="Op den Camp H."/>
            <person name="Overmann J."/>
            <person name="Amann R."/>
            <person name="Jetten M.S.M."/>
            <person name="Mascher T."/>
            <person name="Medema M.H."/>
            <person name="Devos D.P."/>
            <person name="Kaster A.-K."/>
            <person name="Ovreas L."/>
            <person name="Rohde M."/>
            <person name="Galperin M.Y."/>
            <person name="Jogler C."/>
        </authorList>
    </citation>
    <scope>NUCLEOTIDE SEQUENCE [LARGE SCALE GENOMIC DNA]</scope>
    <source>
        <strain evidence="2 3">Q31a</strain>
    </source>
</reference>
<feature type="compositionally biased region" description="Basic residues" evidence="1">
    <location>
        <begin position="1"/>
        <end position="10"/>
    </location>
</feature>
<dbReference type="EMBL" id="CP036298">
    <property type="protein sequence ID" value="QDV23551.1"/>
    <property type="molecule type" value="Genomic_DNA"/>
</dbReference>
<organism evidence="2 3">
    <name type="scientific">Aureliella helgolandensis</name>
    <dbReference type="NCBI Taxonomy" id="2527968"/>
    <lineage>
        <taxon>Bacteria</taxon>
        <taxon>Pseudomonadati</taxon>
        <taxon>Planctomycetota</taxon>
        <taxon>Planctomycetia</taxon>
        <taxon>Pirellulales</taxon>
        <taxon>Pirellulaceae</taxon>
        <taxon>Aureliella</taxon>
    </lineage>
</organism>
<evidence type="ECO:0000313" key="3">
    <source>
        <dbReference type="Proteomes" id="UP000318017"/>
    </source>
</evidence>
<accession>A0A518G4M4</accession>
<dbReference type="AlphaFoldDB" id="A0A518G4M4"/>
<dbReference type="KEGG" id="ahel:Q31a_18530"/>
<name>A0A518G4M4_9BACT</name>
<protein>
    <submittedName>
        <fullName evidence="2">Uncharacterized protein</fullName>
    </submittedName>
</protein>
<dbReference type="Proteomes" id="UP000318017">
    <property type="component" value="Chromosome"/>
</dbReference>
<proteinExistence type="predicted"/>
<keyword evidence="3" id="KW-1185">Reference proteome</keyword>
<evidence type="ECO:0000313" key="2">
    <source>
        <dbReference type="EMBL" id="QDV23551.1"/>
    </source>
</evidence>
<feature type="region of interest" description="Disordered" evidence="1">
    <location>
        <begin position="1"/>
        <end position="24"/>
    </location>
</feature>
<gene>
    <name evidence="2" type="ORF">Q31a_18530</name>
</gene>
<evidence type="ECO:0000256" key="1">
    <source>
        <dbReference type="SAM" id="MobiDB-lite"/>
    </source>
</evidence>